<keyword evidence="2" id="KW-1133">Transmembrane helix</keyword>
<feature type="compositionally biased region" description="Low complexity" evidence="1">
    <location>
        <begin position="45"/>
        <end position="61"/>
    </location>
</feature>
<feature type="transmembrane region" description="Helical" evidence="2">
    <location>
        <begin position="250"/>
        <end position="274"/>
    </location>
</feature>
<feature type="compositionally biased region" description="Low complexity" evidence="1">
    <location>
        <begin position="84"/>
        <end position="99"/>
    </location>
</feature>
<name>A0ABW2PG28_9ACTN</name>
<proteinExistence type="predicted"/>
<sequence>MLISSTIIRIETILSSGTPEPAGHSPNGWQSPPGSQDGNGGPSSPYDQGYGRQQYGGPTPYDQSGPAQQPYDAYGTPGQGSYDQQPYGSPGQQPYGAPARQAYDAYGAGGQPYDQQQYGAAGQPYDQQYGASGQPSYPAGGQQPYGQPGYGQPGYGDPGYAQQGYGQPGYGQPGYDQQYGYATPYPPYGHPARPAGDGPRTHAIVALVISIVLAMSCYVSLGGIAGAVLSGIALGKADTEPDRARSLLKWGWVAIGVNIGLVIIGVAVIIVIGVTSS</sequence>
<feature type="compositionally biased region" description="Polar residues" evidence="1">
    <location>
        <begin position="27"/>
        <end position="36"/>
    </location>
</feature>
<evidence type="ECO:0000313" key="4">
    <source>
        <dbReference type="Proteomes" id="UP001596496"/>
    </source>
</evidence>
<keyword evidence="2" id="KW-0472">Membrane</keyword>
<evidence type="ECO:0008006" key="5">
    <source>
        <dbReference type="Google" id="ProtNLM"/>
    </source>
</evidence>
<gene>
    <name evidence="3" type="ORF">ACFQSB_38915</name>
</gene>
<keyword evidence="4" id="KW-1185">Reference proteome</keyword>
<protein>
    <recommendedName>
        <fullName evidence="5">DUF4190 domain-containing protein</fullName>
    </recommendedName>
</protein>
<keyword evidence="2" id="KW-0812">Transmembrane</keyword>
<evidence type="ECO:0000256" key="1">
    <source>
        <dbReference type="SAM" id="MobiDB-lite"/>
    </source>
</evidence>
<feature type="compositionally biased region" description="Gly residues" evidence="1">
    <location>
        <begin position="148"/>
        <end position="157"/>
    </location>
</feature>
<organism evidence="3 4">
    <name type="scientific">Sphaerisporangium rhizosphaerae</name>
    <dbReference type="NCBI Taxonomy" id="2269375"/>
    <lineage>
        <taxon>Bacteria</taxon>
        <taxon>Bacillati</taxon>
        <taxon>Actinomycetota</taxon>
        <taxon>Actinomycetes</taxon>
        <taxon>Streptosporangiales</taxon>
        <taxon>Streptosporangiaceae</taxon>
        <taxon>Sphaerisporangium</taxon>
    </lineage>
</organism>
<comment type="caution">
    <text evidence="3">The sequence shown here is derived from an EMBL/GenBank/DDBJ whole genome shotgun (WGS) entry which is preliminary data.</text>
</comment>
<feature type="region of interest" description="Disordered" evidence="1">
    <location>
        <begin position="13"/>
        <end position="169"/>
    </location>
</feature>
<evidence type="ECO:0000313" key="3">
    <source>
        <dbReference type="EMBL" id="MFC7388233.1"/>
    </source>
</evidence>
<feature type="compositionally biased region" description="Low complexity" evidence="1">
    <location>
        <begin position="132"/>
        <end position="147"/>
    </location>
</feature>
<feature type="transmembrane region" description="Helical" evidence="2">
    <location>
        <begin position="203"/>
        <end position="230"/>
    </location>
</feature>
<dbReference type="Proteomes" id="UP001596496">
    <property type="component" value="Unassembled WGS sequence"/>
</dbReference>
<dbReference type="EMBL" id="JBHTCG010000056">
    <property type="protein sequence ID" value="MFC7388233.1"/>
    <property type="molecule type" value="Genomic_DNA"/>
</dbReference>
<evidence type="ECO:0000256" key="2">
    <source>
        <dbReference type="SAM" id="Phobius"/>
    </source>
</evidence>
<accession>A0ABW2PG28</accession>
<reference evidence="4" key="1">
    <citation type="journal article" date="2019" name="Int. J. Syst. Evol. Microbiol.">
        <title>The Global Catalogue of Microorganisms (GCM) 10K type strain sequencing project: providing services to taxonomists for standard genome sequencing and annotation.</title>
        <authorList>
            <consortium name="The Broad Institute Genomics Platform"/>
            <consortium name="The Broad Institute Genome Sequencing Center for Infectious Disease"/>
            <person name="Wu L."/>
            <person name="Ma J."/>
        </authorList>
    </citation>
    <scope>NUCLEOTIDE SEQUENCE [LARGE SCALE GENOMIC DNA]</scope>
    <source>
        <strain evidence="4">CECT 7649</strain>
    </source>
</reference>
<dbReference type="RefSeq" id="WP_380832291.1">
    <property type="nucleotide sequence ID" value="NZ_JBHTCG010000056.1"/>
</dbReference>